<dbReference type="InParanoid" id="L2GLD3"/>
<accession>L2GLD3</accession>
<keyword evidence="4" id="KW-1185">Reference proteome</keyword>
<dbReference type="OrthoDB" id="10067491at2759"/>
<name>L2GLD3_VITCO</name>
<dbReference type="HOGENOM" id="CLU_657572_0_0_1"/>
<dbReference type="GO" id="GO:1904812">
    <property type="term" value="P:rRNA acetylation involved in maturation of SSU-rRNA"/>
    <property type="evidence" value="ECO:0007669"/>
    <property type="project" value="TreeGrafter"/>
</dbReference>
<evidence type="ECO:0000313" key="3">
    <source>
        <dbReference type="EMBL" id="ELA41454.1"/>
    </source>
</evidence>
<dbReference type="AlphaFoldDB" id="L2GLD3"/>
<dbReference type="VEuPathDB" id="MicrosporidiaDB:VICG_01559"/>
<dbReference type="GO" id="GO:1990883">
    <property type="term" value="F:18S rRNA cytidine N-acetyltransferase activity"/>
    <property type="evidence" value="ECO:0007669"/>
    <property type="project" value="TreeGrafter"/>
</dbReference>
<dbReference type="Pfam" id="PF13718">
    <property type="entry name" value="GNAT_acetyltr_2"/>
    <property type="match status" value="1"/>
</dbReference>
<dbReference type="RefSeq" id="XP_007605005.1">
    <property type="nucleotide sequence ID" value="XM_007604943.1"/>
</dbReference>
<dbReference type="PANTHER" id="PTHR10925:SF5">
    <property type="entry name" value="RNA CYTIDINE ACETYLTRANSFERASE"/>
    <property type="match status" value="1"/>
</dbReference>
<dbReference type="Gene3D" id="3.40.630.30">
    <property type="match status" value="1"/>
</dbReference>
<dbReference type="EMBL" id="JH370144">
    <property type="protein sequence ID" value="ELA41454.1"/>
    <property type="molecule type" value="Genomic_DNA"/>
</dbReference>
<dbReference type="STRING" id="993615.L2GLD3"/>
<dbReference type="GeneID" id="19882270"/>
<evidence type="ECO:0008006" key="5">
    <source>
        <dbReference type="Google" id="ProtNLM"/>
    </source>
</evidence>
<evidence type="ECO:0000259" key="1">
    <source>
        <dbReference type="Pfam" id="PF13718"/>
    </source>
</evidence>
<dbReference type="Pfam" id="PF13725">
    <property type="entry name" value="tRNA_bind_2"/>
    <property type="match status" value="1"/>
</dbReference>
<feature type="domain" description="N-acetyltransferase" evidence="1">
    <location>
        <begin position="64"/>
        <end position="276"/>
    </location>
</feature>
<dbReference type="InterPro" id="IPR000182">
    <property type="entry name" value="GNAT_dom"/>
</dbReference>
<dbReference type="GO" id="GO:0000049">
    <property type="term" value="F:tRNA binding"/>
    <property type="evidence" value="ECO:0007669"/>
    <property type="project" value="TreeGrafter"/>
</dbReference>
<feature type="domain" description="Possible tRNA binding" evidence="2">
    <location>
        <begin position="290"/>
        <end position="408"/>
    </location>
</feature>
<reference evidence="4" key="1">
    <citation type="submission" date="2011-05" db="EMBL/GenBank/DDBJ databases">
        <title>The genome sequence of Vittaforma corneae strain ATCC 50505.</title>
        <authorList>
            <consortium name="The Broad Institute Genome Sequencing Platform"/>
            <person name="Cuomo C."/>
            <person name="Didier E."/>
            <person name="Bowers L."/>
            <person name="Young S.K."/>
            <person name="Zeng Q."/>
            <person name="Gargeya S."/>
            <person name="Fitzgerald M."/>
            <person name="Haas B."/>
            <person name="Abouelleil A."/>
            <person name="Alvarado L."/>
            <person name="Arachchi H.M."/>
            <person name="Berlin A."/>
            <person name="Chapman S.B."/>
            <person name="Gearin G."/>
            <person name="Goldberg J."/>
            <person name="Griggs A."/>
            <person name="Gujja S."/>
            <person name="Hansen M."/>
            <person name="Heiman D."/>
            <person name="Howarth C."/>
            <person name="Larimer J."/>
            <person name="Lui A."/>
            <person name="MacDonald P.J.P."/>
            <person name="McCowen C."/>
            <person name="Montmayeur A."/>
            <person name="Murphy C."/>
            <person name="Neiman D."/>
            <person name="Pearson M."/>
            <person name="Priest M."/>
            <person name="Roberts A."/>
            <person name="Saif S."/>
            <person name="Shea T."/>
            <person name="Sisk P."/>
            <person name="Stolte C."/>
            <person name="Sykes S."/>
            <person name="Wortman J."/>
            <person name="Nusbaum C."/>
            <person name="Birren B."/>
        </authorList>
    </citation>
    <scope>NUCLEOTIDE SEQUENCE [LARGE SCALE GENOMIC DNA]</scope>
    <source>
        <strain evidence="4">ATCC 50505</strain>
    </source>
</reference>
<evidence type="ECO:0000259" key="2">
    <source>
        <dbReference type="Pfam" id="PF13725"/>
    </source>
</evidence>
<dbReference type="InterPro" id="IPR027992">
    <property type="entry name" value="tRNA_bind_dom"/>
</dbReference>
<dbReference type="PANTHER" id="PTHR10925">
    <property type="entry name" value="N-ACETYLTRANSFERASE 10"/>
    <property type="match status" value="1"/>
</dbReference>
<organism evidence="3 4">
    <name type="scientific">Vittaforma corneae (strain ATCC 50505)</name>
    <name type="common">Microsporidian parasite</name>
    <name type="synonym">Nosema corneum</name>
    <dbReference type="NCBI Taxonomy" id="993615"/>
    <lineage>
        <taxon>Eukaryota</taxon>
        <taxon>Fungi</taxon>
        <taxon>Fungi incertae sedis</taxon>
        <taxon>Microsporidia</taxon>
        <taxon>Nosematidae</taxon>
        <taxon>Vittaforma</taxon>
    </lineage>
</organism>
<dbReference type="InterPro" id="IPR032672">
    <property type="entry name" value="TmcA/NAT10/Kre33"/>
</dbReference>
<evidence type="ECO:0000313" key="4">
    <source>
        <dbReference type="Proteomes" id="UP000011082"/>
    </source>
</evidence>
<gene>
    <name evidence="3" type="ORF">VICG_01559</name>
</gene>
<proteinExistence type="predicted"/>
<protein>
    <recommendedName>
        <fullName evidence="5">N-acetyltransferase domain-containing protein</fullName>
    </recommendedName>
</protein>
<dbReference type="Proteomes" id="UP000011082">
    <property type="component" value="Unassembled WGS sequence"/>
</dbReference>
<sequence length="418" mass="47479">MRWEPIRYSIGDEVEDWLYKTLLLGPKISQVEQCPLLSQCSLYYVNKDVLFNGSQKSETFLSEIFSLFVASHYRNSPNDIQTLSDSPSHEIFVLMAPFKPLRIVCAIQVSFEGKCNKNACVKQGNLIPWVIYENFFDDQFLDKLGMRIVRVAVHPSMLSMGYGSLALLTLTNLFIDRHESHSSKSEHNAYTTGEQCSKNSISVDYNPSCIMCDDQSTLFHPINTIKTPNIDWIGSSFGVSERLLNFWKRSNFNPVCIKQTQSKTTGEFSIVLLKAIGNKTDEFDGMKTLFLERFVPLLSYSFKNLSPTLALSLIYSSNAKVLDKKIHFSKDEVNRLTKFSNGLIDIKSIMDILPDLSRSYFYQNDLNKLSVVSQIALLMIGCQRKTVKEVAEYLSLDCFKVINLIISTIGTLLSTDLK</sequence>